<sequence>MWSARTGDLAAWNAPLEESPPLTKEERLVRAHQDHFELTSLIIPHWLVSVAEGNDMLYLEAFLDGVDYKASGGVAKSISMESTSQTGSRTTSRDQTGGWDFVEGIARIEAADESKKRRLHQFYDMSTEAKVKKIEEMSTLRPLHIPPFLMSQRPLPKGWIEQKDPNTGHTFYVDTGANPPRSIWVHISICLRRVHPLEDEQYLREHPEAREKANATPPGYYTPPAGPPTPTAPLPSPSTRPGYAPPTGPPKKRGLFGKLRDNISGSTPEQRQAEKEMEQRHKAEQREQLIRLREQRHREAMAQQAEMYRQQQMYQQQYQQQQPYGGQPQYAYGPPQQQQRSGFGGGGMALPLLGGLAGGLLIGEAMDGFGGDDGGGDFGGDF</sequence>
<evidence type="ECO:0000256" key="1">
    <source>
        <dbReference type="SAM" id="MobiDB-lite"/>
    </source>
</evidence>
<comment type="caution">
    <text evidence="2">The sequence shown here is derived from an EMBL/GenBank/DDBJ whole genome shotgun (WGS) entry which is preliminary data.</text>
</comment>
<dbReference type="InterPro" id="IPR036020">
    <property type="entry name" value="WW_dom_sf"/>
</dbReference>
<evidence type="ECO:0000313" key="2">
    <source>
        <dbReference type="EMBL" id="KAF7306801.1"/>
    </source>
</evidence>
<feature type="region of interest" description="Disordered" evidence="1">
    <location>
        <begin position="363"/>
        <end position="382"/>
    </location>
</feature>
<dbReference type="RefSeq" id="XP_037221820.1">
    <property type="nucleotide sequence ID" value="XM_037361528.1"/>
</dbReference>
<feature type="compositionally biased region" description="Basic and acidic residues" evidence="1">
    <location>
        <begin position="271"/>
        <end position="285"/>
    </location>
</feature>
<dbReference type="AlphaFoldDB" id="A0A8H6SWN6"/>
<organism evidence="2 3">
    <name type="scientific">Mycena indigotica</name>
    <dbReference type="NCBI Taxonomy" id="2126181"/>
    <lineage>
        <taxon>Eukaryota</taxon>
        <taxon>Fungi</taxon>
        <taxon>Dikarya</taxon>
        <taxon>Basidiomycota</taxon>
        <taxon>Agaricomycotina</taxon>
        <taxon>Agaricomycetes</taxon>
        <taxon>Agaricomycetidae</taxon>
        <taxon>Agaricales</taxon>
        <taxon>Marasmiineae</taxon>
        <taxon>Mycenaceae</taxon>
        <taxon>Mycena</taxon>
    </lineage>
</organism>
<feature type="compositionally biased region" description="Pro residues" evidence="1">
    <location>
        <begin position="220"/>
        <end position="249"/>
    </location>
</feature>
<dbReference type="Proteomes" id="UP000636479">
    <property type="component" value="Unassembled WGS sequence"/>
</dbReference>
<reference evidence="2" key="1">
    <citation type="submission" date="2020-05" db="EMBL/GenBank/DDBJ databases">
        <title>Mycena genomes resolve the evolution of fungal bioluminescence.</title>
        <authorList>
            <person name="Tsai I.J."/>
        </authorList>
    </citation>
    <scope>NUCLEOTIDE SEQUENCE</scope>
    <source>
        <strain evidence="2">171206Taipei</strain>
    </source>
</reference>
<dbReference type="Gene3D" id="2.20.70.10">
    <property type="match status" value="1"/>
</dbReference>
<accession>A0A8H6SWN6</accession>
<feature type="compositionally biased region" description="Gly residues" evidence="1">
    <location>
        <begin position="368"/>
        <end position="382"/>
    </location>
</feature>
<name>A0A8H6SWN6_9AGAR</name>
<keyword evidence="3" id="KW-1185">Reference proteome</keyword>
<evidence type="ECO:0000313" key="3">
    <source>
        <dbReference type="Proteomes" id="UP000636479"/>
    </source>
</evidence>
<feature type="region of interest" description="Disordered" evidence="1">
    <location>
        <begin position="313"/>
        <end position="348"/>
    </location>
</feature>
<proteinExistence type="predicted"/>
<gene>
    <name evidence="2" type="ORF">MIND_00471800</name>
</gene>
<dbReference type="SUPFAM" id="SSF51045">
    <property type="entry name" value="WW domain"/>
    <property type="match status" value="1"/>
</dbReference>
<feature type="compositionally biased region" description="Low complexity" evidence="1">
    <location>
        <begin position="313"/>
        <end position="341"/>
    </location>
</feature>
<dbReference type="EMBL" id="JACAZF010000004">
    <property type="protein sequence ID" value="KAF7306801.1"/>
    <property type="molecule type" value="Genomic_DNA"/>
</dbReference>
<feature type="region of interest" description="Disordered" evidence="1">
    <location>
        <begin position="209"/>
        <end position="285"/>
    </location>
</feature>
<dbReference type="GeneID" id="59344044"/>
<dbReference type="OrthoDB" id="2367685at2759"/>
<protein>
    <submittedName>
        <fullName evidence="2">C2H2-type domain-containing protein</fullName>
    </submittedName>
</protein>